<sequence length="136" mass="13866">MPISDPIVTPAGTMAAVTTMAARRRTALAVFTLASDAAGTYPLPFVIPAGARVLEIRLNTSVTLGASATLAVGVTGTVGKYRAAATFTTADQWVSLALNAVTGVPLTAPEQIILTTAVAALPASGRLLIEVQYVID</sequence>
<evidence type="ECO:0000313" key="1">
    <source>
        <dbReference type="EMBL" id="CAB4156987.1"/>
    </source>
</evidence>
<organism evidence="2">
    <name type="scientific">uncultured Caudovirales phage</name>
    <dbReference type="NCBI Taxonomy" id="2100421"/>
    <lineage>
        <taxon>Viruses</taxon>
        <taxon>Duplodnaviria</taxon>
        <taxon>Heunggongvirae</taxon>
        <taxon>Uroviricota</taxon>
        <taxon>Caudoviricetes</taxon>
        <taxon>Peduoviridae</taxon>
        <taxon>Maltschvirus</taxon>
        <taxon>Maltschvirus maltsch</taxon>
    </lineage>
</organism>
<name>A0A6J7XC49_9CAUD</name>
<dbReference type="EMBL" id="LR796648">
    <property type="protein sequence ID" value="CAB4156987.1"/>
    <property type="molecule type" value="Genomic_DNA"/>
</dbReference>
<evidence type="ECO:0000313" key="2">
    <source>
        <dbReference type="EMBL" id="CAB5225341.1"/>
    </source>
</evidence>
<protein>
    <submittedName>
        <fullName evidence="2">Uncharacterized protein</fullName>
    </submittedName>
</protein>
<dbReference type="EMBL" id="LR798343">
    <property type="protein sequence ID" value="CAB5225341.1"/>
    <property type="molecule type" value="Genomic_DNA"/>
</dbReference>
<gene>
    <name evidence="1" type="ORF">UFOVP675_15</name>
    <name evidence="2" type="ORF">UFOVP747_15</name>
</gene>
<proteinExistence type="predicted"/>
<accession>A0A6J7XC49</accession>
<reference evidence="2" key="1">
    <citation type="submission" date="2020-05" db="EMBL/GenBank/DDBJ databases">
        <authorList>
            <person name="Chiriac C."/>
            <person name="Salcher M."/>
            <person name="Ghai R."/>
            <person name="Kavagutti S V."/>
        </authorList>
    </citation>
    <scope>NUCLEOTIDE SEQUENCE</scope>
</reference>